<accession>A0ABV1W0Q2</accession>
<protein>
    <submittedName>
        <fullName evidence="2">PIN domain-containing protein</fullName>
    </submittedName>
</protein>
<comment type="caution">
    <text evidence="2">The sequence shown here is derived from an EMBL/GenBank/DDBJ whole genome shotgun (WGS) entry which is preliminary data.</text>
</comment>
<proteinExistence type="predicted"/>
<gene>
    <name evidence="2" type="ORF">ABT317_12270</name>
</gene>
<name>A0ABV1W0Q2_9ACTN</name>
<evidence type="ECO:0000313" key="3">
    <source>
        <dbReference type="Proteomes" id="UP001458415"/>
    </source>
</evidence>
<evidence type="ECO:0000259" key="1">
    <source>
        <dbReference type="Pfam" id="PF16289"/>
    </source>
</evidence>
<feature type="domain" description="DUF4935" evidence="1">
    <location>
        <begin position="2"/>
        <end position="162"/>
    </location>
</feature>
<evidence type="ECO:0000313" key="2">
    <source>
        <dbReference type="EMBL" id="MER6977765.1"/>
    </source>
</evidence>
<dbReference type="Proteomes" id="UP001458415">
    <property type="component" value="Unassembled WGS sequence"/>
</dbReference>
<organism evidence="2 3">
    <name type="scientific">Streptomyces carpinensis</name>
    <dbReference type="NCBI Taxonomy" id="66369"/>
    <lineage>
        <taxon>Bacteria</taxon>
        <taxon>Bacillati</taxon>
        <taxon>Actinomycetota</taxon>
        <taxon>Actinomycetes</taxon>
        <taxon>Kitasatosporales</taxon>
        <taxon>Streptomycetaceae</taxon>
        <taxon>Streptomyces</taxon>
    </lineage>
</organism>
<keyword evidence="3" id="KW-1185">Reference proteome</keyword>
<dbReference type="RefSeq" id="WP_086728064.1">
    <property type="nucleotide sequence ID" value="NZ_MUBM01000214.1"/>
</dbReference>
<dbReference type="Pfam" id="PF16289">
    <property type="entry name" value="PIN_12"/>
    <property type="match status" value="1"/>
</dbReference>
<sequence>MIILDTSILRSFSPESSSADLLRTIKTSGGEKVGAPWMVIEELAAQQAIKYEEIHQRAAQAVEALHQGTPWALDTRLGVCETDRIRDHWRKTWGRLLDTIPTSEKAAREALFREANLLPPCKEAKGFKTGSRDAAIWLSAVEFARKHPGETVYFVSANTKDFGDGASYPYPMNEDLHGITDRFVHLTSMDDIASHFTEPAAVDEALVIDILESDAVLSSIAETANTYFPPSSLHPAFECTVPMLDGGSIAIEASPWLSSDAQLGSVSDIVAYRIGDHVWCTASVEWHIVGIGYTLAGALDGAVSWSTAVLISLNREDPKLTILREALPRPVSDNVLATLDVLLPQATRFELTTAAIAHLDSPEYATRRDPSRWDRLPRGYDTDAVREALRQEWRQLRQRGESSAG</sequence>
<dbReference type="InterPro" id="IPR032557">
    <property type="entry name" value="DUF4935"/>
</dbReference>
<dbReference type="EMBL" id="JBEPCU010000157">
    <property type="protein sequence ID" value="MER6977765.1"/>
    <property type="molecule type" value="Genomic_DNA"/>
</dbReference>
<reference evidence="2 3" key="1">
    <citation type="submission" date="2024-06" db="EMBL/GenBank/DDBJ databases">
        <title>The Natural Products Discovery Center: Release of the First 8490 Sequenced Strains for Exploring Actinobacteria Biosynthetic Diversity.</title>
        <authorList>
            <person name="Kalkreuter E."/>
            <person name="Kautsar S.A."/>
            <person name="Yang D."/>
            <person name="Bader C.D."/>
            <person name="Teijaro C.N."/>
            <person name="Fluegel L."/>
            <person name="Davis C.M."/>
            <person name="Simpson J.R."/>
            <person name="Lauterbach L."/>
            <person name="Steele A.D."/>
            <person name="Gui C."/>
            <person name="Meng S."/>
            <person name="Li G."/>
            <person name="Viehrig K."/>
            <person name="Ye F."/>
            <person name="Su P."/>
            <person name="Kiefer A.F."/>
            <person name="Nichols A."/>
            <person name="Cepeda A.J."/>
            <person name="Yan W."/>
            <person name="Fan B."/>
            <person name="Jiang Y."/>
            <person name="Adhikari A."/>
            <person name="Zheng C.-J."/>
            <person name="Schuster L."/>
            <person name="Cowan T.M."/>
            <person name="Smanski M.J."/>
            <person name="Chevrette M.G."/>
            <person name="De Carvalho L.P.S."/>
            <person name="Shen B."/>
        </authorList>
    </citation>
    <scope>NUCLEOTIDE SEQUENCE [LARGE SCALE GENOMIC DNA]</scope>
    <source>
        <strain evidence="2 3">NPDC000634</strain>
    </source>
</reference>